<dbReference type="Proteomes" id="UP000697995">
    <property type="component" value="Unassembled WGS sequence"/>
</dbReference>
<evidence type="ECO:0000313" key="2">
    <source>
        <dbReference type="Proteomes" id="UP000697995"/>
    </source>
</evidence>
<dbReference type="EMBL" id="NRSG01000444">
    <property type="protein sequence ID" value="MBK1662082.1"/>
    <property type="molecule type" value="Genomic_DNA"/>
</dbReference>
<comment type="caution">
    <text evidence="1">The sequence shown here is derived from an EMBL/GenBank/DDBJ whole genome shotgun (WGS) entry which is preliminary data.</text>
</comment>
<organism evidence="1 2">
    <name type="scientific">Paracraurococcus ruber</name>
    <dbReference type="NCBI Taxonomy" id="77675"/>
    <lineage>
        <taxon>Bacteria</taxon>
        <taxon>Pseudomonadati</taxon>
        <taxon>Pseudomonadota</taxon>
        <taxon>Alphaproteobacteria</taxon>
        <taxon>Acetobacterales</taxon>
        <taxon>Roseomonadaceae</taxon>
        <taxon>Paracraurococcus</taxon>
    </lineage>
</organism>
<name>A0ABS1D5E2_9PROT</name>
<gene>
    <name evidence="1" type="ORF">CKO45_28245</name>
</gene>
<keyword evidence="2" id="KW-1185">Reference proteome</keyword>
<sequence length="149" mass="17084">MAAPGRVRVDIAKLREAFDFVSSGAEFDHVAYVHLDSGRVFCRSDLDAEEDADQPSDLETSDRYIPLPSAGDLGLGRRLALRFVEQEIPSEYATVAAYFRRQGAYRRFKELLNRHNALQRWYIFDTQAVDEALRQWCDEVGLEPVEKDK</sequence>
<dbReference type="RefSeq" id="WP_133223219.1">
    <property type="nucleotide sequence ID" value="NZ_NRSG01000444.1"/>
</dbReference>
<accession>A0ABS1D5E2</accession>
<proteinExistence type="predicted"/>
<reference evidence="1 2" key="1">
    <citation type="journal article" date="2020" name="Microorganisms">
        <title>Osmotic Adaptation and Compatible Solute Biosynthesis of Phototrophic Bacteria as Revealed from Genome Analyses.</title>
        <authorList>
            <person name="Imhoff J.F."/>
            <person name="Rahn T."/>
            <person name="Kunzel S."/>
            <person name="Keller A."/>
            <person name="Neulinger S.C."/>
        </authorList>
    </citation>
    <scope>NUCLEOTIDE SEQUENCE [LARGE SCALE GENOMIC DNA]</scope>
    <source>
        <strain evidence="1 2">DSM 15382</strain>
    </source>
</reference>
<evidence type="ECO:0000313" key="1">
    <source>
        <dbReference type="EMBL" id="MBK1662082.1"/>
    </source>
</evidence>
<protein>
    <submittedName>
        <fullName evidence="1">Uncharacterized protein</fullName>
    </submittedName>
</protein>